<dbReference type="EMBL" id="BMZC01000025">
    <property type="protein sequence ID" value="GGZ83661.1"/>
    <property type="molecule type" value="Genomic_DNA"/>
</dbReference>
<dbReference type="InterPro" id="IPR010708">
    <property type="entry name" value="5'(3')-deoxyribonucleotidase"/>
</dbReference>
<dbReference type="Proteomes" id="UP000622604">
    <property type="component" value="Unassembled WGS sequence"/>
</dbReference>
<proteinExistence type="inferred from homology"/>
<dbReference type="InterPro" id="IPR036412">
    <property type="entry name" value="HAD-like_sf"/>
</dbReference>
<comment type="caution">
    <text evidence="2">The sequence shown here is derived from an EMBL/GenBank/DDBJ whole genome shotgun (WGS) entry which is preliminary data.</text>
</comment>
<name>A0A8H9IIG6_9ALTE</name>
<protein>
    <submittedName>
        <fullName evidence="2">Uncharacterized protein</fullName>
    </submittedName>
</protein>
<dbReference type="PANTHER" id="PTHR16504:SF4">
    <property type="entry name" value="5'(3')-DEOXYRIBONUCLEOTIDASE"/>
    <property type="match status" value="1"/>
</dbReference>
<gene>
    <name evidence="2" type="ORF">GCM10011274_46440</name>
</gene>
<organism evidence="2 3">
    <name type="scientific">Paraglaciecola chathamensis</name>
    <dbReference type="NCBI Taxonomy" id="368405"/>
    <lineage>
        <taxon>Bacteria</taxon>
        <taxon>Pseudomonadati</taxon>
        <taxon>Pseudomonadota</taxon>
        <taxon>Gammaproteobacteria</taxon>
        <taxon>Alteromonadales</taxon>
        <taxon>Alteromonadaceae</taxon>
        <taxon>Paraglaciecola</taxon>
    </lineage>
</organism>
<dbReference type="SUPFAM" id="SSF56784">
    <property type="entry name" value="HAD-like"/>
    <property type="match status" value="1"/>
</dbReference>
<evidence type="ECO:0000256" key="1">
    <source>
        <dbReference type="ARBA" id="ARBA00009589"/>
    </source>
</evidence>
<dbReference type="InterPro" id="IPR023214">
    <property type="entry name" value="HAD_sf"/>
</dbReference>
<dbReference type="Pfam" id="PF06941">
    <property type="entry name" value="NT5C"/>
    <property type="match status" value="1"/>
</dbReference>
<reference evidence="2" key="1">
    <citation type="journal article" date="2014" name="Int. J. Syst. Evol. Microbiol.">
        <title>Complete genome sequence of Corynebacterium casei LMG S-19264T (=DSM 44701T), isolated from a smear-ripened cheese.</title>
        <authorList>
            <consortium name="US DOE Joint Genome Institute (JGI-PGF)"/>
            <person name="Walter F."/>
            <person name="Albersmeier A."/>
            <person name="Kalinowski J."/>
            <person name="Ruckert C."/>
        </authorList>
    </citation>
    <scope>NUCLEOTIDE SEQUENCE</scope>
    <source>
        <strain evidence="2">KCTC 32337</strain>
    </source>
</reference>
<dbReference type="Gene3D" id="3.40.50.1000">
    <property type="entry name" value="HAD superfamily/HAD-like"/>
    <property type="match status" value="1"/>
</dbReference>
<dbReference type="AlphaFoldDB" id="A0A8H9IIG6"/>
<dbReference type="GO" id="GO:0008253">
    <property type="term" value="F:5'-nucleotidase activity"/>
    <property type="evidence" value="ECO:0007669"/>
    <property type="project" value="InterPro"/>
</dbReference>
<evidence type="ECO:0000313" key="2">
    <source>
        <dbReference type="EMBL" id="GGZ83661.1"/>
    </source>
</evidence>
<sequence>MNMQKPLVVYIDMDDVLCDYKSAHSTKLAANPGITFPQSQYGFFASLQPIEGAIESVKALIKDKRFSPYILTAPSYVNPLCYTEKRVWIETYFGLEFTKRLIISSDKSLFKGDVLIDDNAFGKGQEGFEGMIFQFGNPEYQNWKMVMKGLLELVK</sequence>
<dbReference type="GO" id="GO:0009223">
    <property type="term" value="P:pyrimidine deoxyribonucleotide catabolic process"/>
    <property type="evidence" value="ECO:0007669"/>
    <property type="project" value="TreeGrafter"/>
</dbReference>
<comment type="similarity">
    <text evidence="1">Belongs to the 5'(3')-deoxyribonucleotidase family.</text>
</comment>
<reference evidence="2" key="2">
    <citation type="submission" date="2020-09" db="EMBL/GenBank/DDBJ databases">
        <authorList>
            <person name="Sun Q."/>
            <person name="Kim S."/>
        </authorList>
    </citation>
    <scope>NUCLEOTIDE SEQUENCE</scope>
    <source>
        <strain evidence="2">KCTC 32337</strain>
    </source>
</reference>
<accession>A0A8H9IIG6</accession>
<evidence type="ECO:0000313" key="3">
    <source>
        <dbReference type="Proteomes" id="UP000622604"/>
    </source>
</evidence>
<dbReference type="PANTHER" id="PTHR16504">
    <property type="entry name" value="5'(3')-DEOXYRIBONUCLEOTIDASE"/>
    <property type="match status" value="1"/>
</dbReference>